<dbReference type="GO" id="GO:0016757">
    <property type="term" value="F:glycosyltransferase activity"/>
    <property type="evidence" value="ECO:0007669"/>
    <property type="project" value="UniProtKB-KW"/>
</dbReference>
<keyword evidence="6" id="KW-1185">Reference proteome</keyword>
<evidence type="ECO:0000256" key="1">
    <source>
        <dbReference type="ARBA" id="ARBA00022676"/>
    </source>
</evidence>
<organism evidence="5 6">
    <name type="scientific">Murinocardiopsis flavida</name>
    <dbReference type="NCBI Taxonomy" id="645275"/>
    <lineage>
        <taxon>Bacteria</taxon>
        <taxon>Bacillati</taxon>
        <taxon>Actinomycetota</taxon>
        <taxon>Actinomycetes</taxon>
        <taxon>Streptosporangiales</taxon>
        <taxon>Nocardiopsidaceae</taxon>
        <taxon>Murinocardiopsis</taxon>
    </lineage>
</organism>
<dbReference type="Proteomes" id="UP000240542">
    <property type="component" value="Unassembled WGS sequence"/>
</dbReference>
<feature type="domain" description="Glycosyltransferase subfamily 4-like N-terminal" evidence="4">
    <location>
        <begin position="36"/>
        <end position="213"/>
    </location>
</feature>
<accession>A0A2P8DHA4</accession>
<dbReference type="InterPro" id="IPR001296">
    <property type="entry name" value="Glyco_trans_1"/>
</dbReference>
<sequence>MTGSAQRYLTSMSRAGRNGGTRRRILIATDTYPPDVNGAGYFTHRLATGLAERGNDVHVVCASAAGRPAIEYADGVVLHRLRSASVLVHPTMRTAVPLGVHGHVARLVDRFAPHVVHSQSHFTISRAAIRAGRLAGTPVVLTNHFMPDNLFAHAHLPGLLHSTAGTLAWRDMIRVAYEADYLTTPTERAAKLLAEKGYSRPVEPVSCGIDLERFQPRPEERSVARAGFGLPDRETMVFVGRLDVEKRIDELIRALPRVAERRDVQLALVGTGQRQEELRRLAHEHGVADRVFFLGFVPDEDLPQVYVAADMFAIGSVAELQSIATLEAMSTGLPVVAANALALPHLVKEGENGFLYPPGDIGALTRRLLEVLESPRRAEMGEASRRIAQTHDHRNSLERFEEIYDKVRSSRPGLARRGILTRVPAQSRRRQAMAA</sequence>
<dbReference type="PANTHER" id="PTHR45947">
    <property type="entry name" value="SULFOQUINOVOSYL TRANSFERASE SQD2"/>
    <property type="match status" value="1"/>
</dbReference>
<dbReference type="Pfam" id="PF00534">
    <property type="entry name" value="Glycos_transf_1"/>
    <property type="match status" value="1"/>
</dbReference>
<dbReference type="OrthoDB" id="9802525at2"/>
<keyword evidence="2 5" id="KW-0808">Transferase</keyword>
<dbReference type="GO" id="GO:1901137">
    <property type="term" value="P:carbohydrate derivative biosynthetic process"/>
    <property type="evidence" value="ECO:0007669"/>
    <property type="project" value="UniProtKB-ARBA"/>
</dbReference>
<dbReference type="AlphaFoldDB" id="A0A2P8DHA4"/>
<dbReference type="EMBL" id="PYGA01000011">
    <property type="protein sequence ID" value="PSK96597.1"/>
    <property type="molecule type" value="Genomic_DNA"/>
</dbReference>
<feature type="domain" description="Glycosyl transferase family 1" evidence="3">
    <location>
        <begin position="232"/>
        <end position="385"/>
    </location>
</feature>
<keyword evidence="1" id="KW-0328">Glycosyltransferase</keyword>
<evidence type="ECO:0000313" key="5">
    <source>
        <dbReference type="EMBL" id="PSK96597.1"/>
    </source>
</evidence>
<dbReference type="Pfam" id="PF13439">
    <property type="entry name" value="Glyco_transf_4"/>
    <property type="match status" value="1"/>
</dbReference>
<dbReference type="SUPFAM" id="SSF53756">
    <property type="entry name" value="UDP-Glycosyltransferase/glycogen phosphorylase"/>
    <property type="match status" value="1"/>
</dbReference>
<evidence type="ECO:0000313" key="6">
    <source>
        <dbReference type="Proteomes" id="UP000240542"/>
    </source>
</evidence>
<dbReference type="InterPro" id="IPR028098">
    <property type="entry name" value="Glyco_trans_4-like_N"/>
</dbReference>
<dbReference type="InterPro" id="IPR050194">
    <property type="entry name" value="Glycosyltransferase_grp1"/>
</dbReference>
<evidence type="ECO:0000259" key="3">
    <source>
        <dbReference type="Pfam" id="PF00534"/>
    </source>
</evidence>
<name>A0A2P8DHA4_9ACTN</name>
<dbReference type="Gene3D" id="3.40.50.2000">
    <property type="entry name" value="Glycogen Phosphorylase B"/>
    <property type="match status" value="2"/>
</dbReference>
<proteinExistence type="predicted"/>
<evidence type="ECO:0000259" key="4">
    <source>
        <dbReference type="Pfam" id="PF13439"/>
    </source>
</evidence>
<protein>
    <submittedName>
        <fullName evidence="5">Glycosyltransferase involved in cell wall biosynthesis</fullName>
    </submittedName>
</protein>
<reference evidence="5 6" key="1">
    <citation type="submission" date="2018-03" db="EMBL/GenBank/DDBJ databases">
        <title>Genomic Encyclopedia of Archaeal and Bacterial Type Strains, Phase II (KMG-II): from individual species to whole genera.</title>
        <authorList>
            <person name="Goeker M."/>
        </authorList>
    </citation>
    <scope>NUCLEOTIDE SEQUENCE [LARGE SCALE GENOMIC DNA]</scope>
    <source>
        <strain evidence="5 6">DSM 45312</strain>
    </source>
</reference>
<comment type="caution">
    <text evidence="5">The sequence shown here is derived from an EMBL/GenBank/DDBJ whole genome shotgun (WGS) entry which is preliminary data.</text>
</comment>
<gene>
    <name evidence="5" type="ORF">CLV63_111193</name>
</gene>
<evidence type="ECO:0000256" key="2">
    <source>
        <dbReference type="ARBA" id="ARBA00022679"/>
    </source>
</evidence>
<dbReference type="PANTHER" id="PTHR45947:SF3">
    <property type="entry name" value="SULFOQUINOVOSYL TRANSFERASE SQD2"/>
    <property type="match status" value="1"/>
</dbReference>